<dbReference type="EMBL" id="CP073720">
    <property type="protein sequence ID" value="UWP78746.1"/>
    <property type="molecule type" value="Genomic_DNA"/>
</dbReference>
<gene>
    <name evidence="1" type="ORF">Dfulv_26625</name>
</gene>
<reference evidence="1" key="2">
    <citation type="submission" date="2022-09" db="EMBL/GenBank/DDBJ databases">
        <title>Biosynthetic gene clusters of Dactylosporangioum fulvum.</title>
        <authorList>
            <person name="Caradec T."/>
        </authorList>
    </citation>
    <scope>NUCLEOTIDE SEQUENCE</scope>
    <source>
        <strain evidence="1">NRRL B-16292</strain>
    </source>
</reference>
<evidence type="ECO:0000313" key="2">
    <source>
        <dbReference type="Proteomes" id="UP001059617"/>
    </source>
</evidence>
<keyword evidence="2" id="KW-1185">Reference proteome</keyword>
<reference evidence="1" key="1">
    <citation type="submission" date="2021-04" db="EMBL/GenBank/DDBJ databases">
        <authorList>
            <person name="Hartkoorn R.C."/>
            <person name="Beaudoing E."/>
            <person name="Hot D."/>
        </authorList>
    </citation>
    <scope>NUCLEOTIDE SEQUENCE</scope>
    <source>
        <strain evidence="1">NRRL B-16292</strain>
    </source>
</reference>
<organism evidence="1 2">
    <name type="scientific">Dactylosporangium fulvum</name>
    <dbReference type="NCBI Taxonomy" id="53359"/>
    <lineage>
        <taxon>Bacteria</taxon>
        <taxon>Bacillati</taxon>
        <taxon>Actinomycetota</taxon>
        <taxon>Actinomycetes</taxon>
        <taxon>Micromonosporales</taxon>
        <taxon>Micromonosporaceae</taxon>
        <taxon>Dactylosporangium</taxon>
    </lineage>
</organism>
<dbReference type="Proteomes" id="UP001059617">
    <property type="component" value="Chromosome"/>
</dbReference>
<name>A0ABY5VSE4_9ACTN</name>
<accession>A0ABY5VSE4</accession>
<keyword evidence="1" id="KW-0238">DNA-binding</keyword>
<proteinExistence type="predicted"/>
<dbReference type="RefSeq" id="WP_259856119.1">
    <property type="nucleotide sequence ID" value="NZ_BAAAST010000068.1"/>
</dbReference>
<dbReference type="GO" id="GO:0003677">
    <property type="term" value="F:DNA binding"/>
    <property type="evidence" value="ECO:0007669"/>
    <property type="project" value="UniProtKB-KW"/>
</dbReference>
<sequence>MEESAPARLATAPSQEVFNTLLKTVRLSVMLQAMTEVFSRPDPGVRRAERTHQALAYLAERHAGSPELRSRHLHSSVAAPHEVVQLVAAMTAGSVPPRPGEPAVDATDLVAALTLMPDVRAELDAIELHLLKTARSRGMTWQDIAFSLGLNTPQAARQRYERLEARADDTG</sequence>
<protein>
    <submittedName>
        <fullName evidence="1">DNA-binding protein</fullName>
    </submittedName>
</protein>
<evidence type="ECO:0000313" key="1">
    <source>
        <dbReference type="EMBL" id="UWP78746.1"/>
    </source>
</evidence>